<accession>A0AA37QDF0</accession>
<reference evidence="1" key="1">
    <citation type="submission" date="2022-08" db="EMBL/GenBank/DDBJ databases">
        <title>Draft genome sequencing of Roseisolibacter agri AW1220.</title>
        <authorList>
            <person name="Tobiishi Y."/>
            <person name="Tonouchi A."/>
        </authorList>
    </citation>
    <scope>NUCLEOTIDE SEQUENCE</scope>
    <source>
        <strain evidence="1">AW1220</strain>
    </source>
</reference>
<gene>
    <name evidence="1" type="ORF">rosag_48050</name>
</gene>
<keyword evidence="2" id="KW-1185">Reference proteome</keyword>
<protein>
    <submittedName>
        <fullName evidence="1">Uncharacterized protein</fullName>
    </submittedName>
</protein>
<evidence type="ECO:0000313" key="2">
    <source>
        <dbReference type="Proteomes" id="UP001161325"/>
    </source>
</evidence>
<sequence length="102" mass="10747">MRTPDAYRRRPAGGRPPPSRLYVALGWADAGPLYAIAALGTVRAASRAAAWEFAYVRWPERAARGGGSLRLRAASSCRRTHLIAALATDAAADGAEPKTDAG</sequence>
<evidence type="ECO:0000313" key="1">
    <source>
        <dbReference type="EMBL" id="GLC28292.1"/>
    </source>
</evidence>
<dbReference type="AlphaFoldDB" id="A0AA37QDF0"/>
<comment type="caution">
    <text evidence="1">The sequence shown here is derived from an EMBL/GenBank/DDBJ whole genome shotgun (WGS) entry which is preliminary data.</text>
</comment>
<proteinExistence type="predicted"/>
<dbReference type="EMBL" id="BRXS01000008">
    <property type="protein sequence ID" value="GLC28292.1"/>
    <property type="molecule type" value="Genomic_DNA"/>
</dbReference>
<organism evidence="1 2">
    <name type="scientific">Roseisolibacter agri</name>
    <dbReference type="NCBI Taxonomy" id="2014610"/>
    <lineage>
        <taxon>Bacteria</taxon>
        <taxon>Pseudomonadati</taxon>
        <taxon>Gemmatimonadota</taxon>
        <taxon>Gemmatimonadia</taxon>
        <taxon>Gemmatimonadales</taxon>
        <taxon>Gemmatimonadaceae</taxon>
        <taxon>Roseisolibacter</taxon>
    </lineage>
</organism>
<dbReference type="RefSeq" id="WP_284352690.1">
    <property type="nucleotide sequence ID" value="NZ_BRXS01000008.1"/>
</dbReference>
<name>A0AA37QDF0_9BACT</name>
<dbReference type="Proteomes" id="UP001161325">
    <property type="component" value="Unassembled WGS sequence"/>
</dbReference>